<dbReference type="GO" id="GO:0016020">
    <property type="term" value="C:membrane"/>
    <property type="evidence" value="ECO:0007669"/>
    <property type="project" value="TreeGrafter"/>
</dbReference>
<dbReference type="EMBL" id="CP003155">
    <property type="protein sequence ID" value="AEV28576.1"/>
    <property type="molecule type" value="Genomic_DNA"/>
</dbReference>
<dbReference type="PANTHER" id="PTHR13861">
    <property type="entry name" value="VACUOLAR ATP SYNTHASE SUBUNIT F"/>
    <property type="match status" value="1"/>
</dbReference>
<dbReference type="OrthoDB" id="370749at2"/>
<proteinExistence type="inferred from homology"/>
<dbReference type="InterPro" id="IPR008218">
    <property type="entry name" value="ATPase_V1-cplx_f_g_su"/>
</dbReference>
<reference evidence="5 6" key="1">
    <citation type="submission" date="2011-11" db="EMBL/GenBank/DDBJ databases">
        <title>Complete sequence of Spirochaeta sp. grapes.</title>
        <authorList>
            <consortium name="US DOE Joint Genome Institute"/>
            <person name="Lucas S."/>
            <person name="Han J."/>
            <person name="Lapidus A."/>
            <person name="Cheng J.-F."/>
            <person name="Goodwin L."/>
            <person name="Pitluck S."/>
            <person name="Peters L."/>
            <person name="Ovchinnikova G."/>
            <person name="Munk A.C."/>
            <person name="Detter J.C."/>
            <person name="Han C."/>
            <person name="Tapia R."/>
            <person name="Land M."/>
            <person name="Hauser L."/>
            <person name="Kyrpides N."/>
            <person name="Ivanova N."/>
            <person name="Pagani I."/>
            <person name="Ritalahtilisa K."/>
            <person name="Loeffler F."/>
            <person name="Woyke T."/>
        </authorList>
    </citation>
    <scope>NUCLEOTIDE SEQUENCE [LARGE SCALE GENOMIC DNA]</scope>
    <source>
        <strain evidence="6">ATCC BAA-1885 / DSM 22778 / Grapes</strain>
    </source>
</reference>
<evidence type="ECO:0000313" key="5">
    <source>
        <dbReference type="EMBL" id="AEV28576.1"/>
    </source>
</evidence>
<evidence type="ECO:0000256" key="3">
    <source>
        <dbReference type="ARBA" id="ARBA00022781"/>
    </source>
</evidence>
<dbReference type="SUPFAM" id="SSF159468">
    <property type="entry name" value="AtpF-like"/>
    <property type="match status" value="1"/>
</dbReference>
<keyword evidence="4" id="KW-0406">Ion transport</keyword>
<dbReference type="AlphaFoldDB" id="G8QYL3"/>
<dbReference type="STRING" id="158190.SpiGrapes_0740"/>
<gene>
    <name evidence="5" type="ordered locus">SpiGrapes_0740</name>
</gene>
<dbReference type="PANTHER" id="PTHR13861:SF2">
    <property type="entry name" value="V-TYPE PROTON ATPASE SUBUNIT F"/>
    <property type="match status" value="1"/>
</dbReference>
<dbReference type="InterPro" id="IPR036906">
    <property type="entry name" value="ATPase_V1_fsu_sf"/>
</dbReference>
<evidence type="ECO:0000313" key="6">
    <source>
        <dbReference type="Proteomes" id="UP000005632"/>
    </source>
</evidence>
<dbReference type="Gene3D" id="3.40.50.10580">
    <property type="entry name" value="ATPase, V1 complex, subunit F"/>
    <property type="match status" value="1"/>
</dbReference>
<dbReference type="KEGG" id="sgp:SpiGrapes_0740"/>
<evidence type="ECO:0000256" key="2">
    <source>
        <dbReference type="ARBA" id="ARBA00022448"/>
    </source>
</evidence>
<keyword evidence="2" id="KW-0813">Transport</keyword>
<keyword evidence="3" id="KW-0375">Hydrogen ion transport</keyword>
<evidence type="ECO:0000256" key="1">
    <source>
        <dbReference type="ARBA" id="ARBA00010148"/>
    </source>
</evidence>
<organism evidence="5 6">
    <name type="scientific">Sphaerochaeta pleomorpha (strain ATCC BAA-1885 / DSM 22778 / Grapes)</name>
    <dbReference type="NCBI Taxonomy" id="158190"/>
    <lineage>
        <taxon>Bacteria</taxon>
        <taxon>Pseudomonadati</taxon>
        <taxon>Spirochaetota</taxon>
        <taxon>Spirochaetia</taxon>
        <taxon>Spirochaetales</taxon>
        <taxon>Sphaerochaetaceae</taxon>
        <taxon>Sphaerochaeta</taxon>
    </lineage>
</organism>
<comment type="similarity">
    <text evidence="1">Belongs to the V-ATPase F subunit family.</text>
</comment>
<accession>G8QYL3</accession>
<dbReference type="GO" id="GO:0046961">
    <property type="term" value="F:proton-transporting ATPase activity, rotational mechanism"/>
    <property type="evidence" value="ECO:0007669"/>
    <property type="project" value="InterPro"/>
</dbReference>
<dbReference type="HOGENOM" id="CLU_135754_2_0_12"/>
<dbReference type="Pfam" id="PF01990">
    <property type="entry name" value="ATP-synt_F"/>
    <property type="match status" value="1"/>
</dbReference>
<evidence type="ECO:0000256" key="4">
    <source>
        <dbReference type="ARBA" id="ARBA00023065"/>
    </source>
</evidence>
<dbReference type="Proteomes" id="UP000005632">
    <property type="component" value="Chromosome"/>
</dbReference>
<protein>
    <submittedName>
        <fullName evidence="5">Archaeal/vacuolar-type H+-ATPase subunit F</fullName>
    </submittedName>
</protein>
<keyword evidence="6" id="KW-1185">Reference proteome</keyword>
<sequence length="100" mass="11050">MQYFVIGDEDTVLGFSLVGVFGMQATNVEQAQRAWDKALEDPENGIIIITEDVADMIRPVVDRYLFSESFPLVVEIPPAHSDGKQKDLRALVNQAIGVSL</sequence>
<name>G8QYL3_SPHPG</name>
<dbReference type="eggNOG" id="COG1436">
    <property type="taxonomic scope" value="Bacteria"/>
</dbReference>
<dbReference type="RefSeq" id="WP_014269425.1">
    <property type="nucleotide sequence ID" value="NC_016633.1"/>
</dbReference>